<evidence type="ECO:0000313" key="2">
    <source>
        <dbReference type="Proteomes" id="UP000502706"/>
    </source>
</evidence>
<name>A0A6G8PZT8_9ACTN</name>
<dbReference type="EMBL" id="CP045121">
    <property type="protein sequence ID" value="QIN79739.1"/>
    <property type="molecule type" value="Genomic_DNA"/>
</dbReference>
<dbReference type="InterPro" id="IPR016155">
    <property type="entry name" value="Mopterin_synth/thiamin_S_b"/>
</dbReference>
<organism evidence="1 2">
    <name type="scientific">Rubrobacter marinus</name>
    <dbReference type="NCBI Taxonomy" id="2653852"/>
    <lineage>
        <taxon>Bacteria</taxon>
        <taxon>Bacillati</taxon>
        <taxon>Actinomycetota</taxon>
        <taxon>Rubrobacteria</taxon>
        <taxon>Rubrobacterales</taxon>
        <taxon>Rubrobacteraceae</taxon>
        <taxon>Rubrobacter</taxon>
    </lineage>
</organism>
<evidence type="ECO:0000313" key="1">
    <source>
        <dbReference type="EMBL" id="QIN79739.1"/>
    </source>
</evidence>
<dbReference type="InterPro" id="IPR054834">
    <property type="entry name" value="SAMP1_3"/>
</dbReference>
<dbReference type="PANTHER" id="PTHR38031">
    <property type="entry name" value="SULFUR CARRIER PROTEIN SLR0821-RELATED"/>
    <property type="match status" value="1"/>
</dbReference>
<protein>
    <submittedName>
        <fullName evidence="1">Molybdopterin synthase sulfur carrier subunit</fullName>
    </submittedName>
</protein>
<dbReference type="InterPro" id="IPR012675">
    <property type="entry name" value="Beta-grasp_dom_sf"/>
</dbReference>
<accession>A0A6G8PZT8</accession>
<dbReference type="PANTHER" id="PTHR38031:SF1">
    <property type="entry name" value="SULFUR CARRIER PROTEIN CYSO"/>
    <property type="match status" value="1"/>
</dbReference>
<dbReference type="Proteomes" id="UP000502706">
    <property type="component" value="Chromosome"/>
</dbReference>
<dbReference type="SUPFAM" id="SSF54285">
    <property type="entry name" value="MoaD/ThiS"/>
    <property type="match status" value="1"/>
</dbReference>
<dbReference type="AlphaFoldDB" id="A0A6G8PZT8"/>
<reference evidence="1 2" key="1">
    <citation type="submission" date="2019-10" db="EMBL/GenBank/DDBJ databases">
        <title>Rubrobacter sp nov SCSIO 52915 isolated from a deep-sea sediment in the South China Sea.</title>
        <authorList>
            <person name="Chen R.W."/>
        </authorList>
    </citation>
    <scope>NUCLEOTIDE SEQUENCE [LARGE SCALE GENOMIC DNA]</scope>
    <source>
        <strain evidence="1 2">SCSIO 52915</strain>
    </source>
</reference>
<dbReference type="RefSeq" id="WP_166397410.1">
    <property type="nucleotide sequence ID" value="NZ_CP045121.1"/>
</dbReference>
<dbReference type="KEGG" id="rmar:GBA65_15705"/>
<sequence>MPNVRIPTPLRQYVGGNAEVAVQGGTAGDALGDLVQQHPDLKQHLYTGDGKLRSFVNVYKGDEDIRYLDGQDTEVGENDELSIIPSIAGGLCR</sequence>
<dbReference type="InterPro" id="IPR052045">
    <property type="entry name" value="Sulfur_Carrier/Prot_Modifier"/>
</dbReference>
<dbReference type="NCBIfam" id="NF041918">
    <property type="entry name" value="SAMP1"/>
    <property type="match status" value="1"/>
</dbReference>
<dbReference type="Pfam" id="PF02597">
    <property type="entry name" value="ThiS"/>
    <property type="match status" value="1"/>
</dbReference>
<keyword evidence="2" id="KW-1185">Reference proteome</keyword>
<dbReference type="CDD" id="cd17074">
    <property type="entry name" value="Ubl_CysO_like"/>
    <property type="match status" value="1"/>
</dbReference>
<dbReference type="InterPro" id="IPR003749">
    <property type="entry name" value="ThiS/MoaD-like"/>
</dbReference>
<proteinExistence type="predicted"/>
<gene>
    <name evidence="1" type="ORF">GBA65_15705</name>
</gene>
<dbReference type="Gene3D" id="3.10.20.30">
    <property type="match status" value="1"/>
</dbReference>